<dbReference type="InterPro" id="IPR000917">
    <property type="entry name" value="Sulfatase_N"/>
</dbReference>
<dbReference type="AlphaFoldDB" id="A0A942UV16"/>
<evidence type="ECO:0000313" key="14">
    <source>
        <dbReference type="Proteomes" id="UP000724672"/>
    </source>
</evidence>
<evidence type="ECO:0000313" key="13">
    <source>
        <dbReference type="EMBL" id="MBS4538530.1"/>
    </source>
</evidence>
<feature type="domain" description="Sulfatase N-terminal" evidence="12">
    <location>
        <begin position="257"/>
        <end position="558"/>
    </location>
</feature>
<evidence type="ECO:0000256" key="11">
    <source>
        <dbReference type="SAM" id="Phobius"/>
    </source>
</evidence>
<evidence type="ECO:0000256" key="9">
    <source>
        <dbReference type="PIRSR" id="PIRSR005091-2"/>
    </source>
</evidence>
<dbReference type="Gene3D" id="3.40.720.10">
    <property type="entry name" value="Alkaline Phosphatase, subunit A"/>
    <property type="match status" value="1"/>
</dbReference>
<evidence type="ECO:0000256" key="5">
    <source>
        <dbReference type="ARBA" id="ARBA00022692"/>
    </source>
</evidence>
<dbReference type="PANTHER" id="PTHR47371">
    <property type="entry name" value="LIPOTEICHOIC ACID SYNTHASE"/>
    <property type="match status" value="1"/>
</dbReference>
<comment type="similarity">
    <text evidence="3">Belongs to the LTA synthase family.</text>
</comment>
<evidence type="ECO:0000256" key="7">
    <source>
        <dbReference type="ARBA" id="ARBA00023136"/>
    </source>
</evidence>
<evidence type="ECO:0000256" key="6">
    <source>
        <dbReference type="ARBA" id="ARBA00022989"/>
    </source>
</evidence>
<comment type="caution">
    <text evidence="13">The sequence shown here is derived from an EMBL/GenBank/DDBJ whole genome shotgun (WGS) entry which is preliminary data.</text>
</comment>
<feature type="binding site" evidence="9">
    <location>
        <position position="420"/>
    </location>
    <ligand>
        <name>substrate</name>
    </ligand>
</feature>
<comment type="subcellular location">
    <subcellularLocation>
        <location evidence="1">Cell membrane</location>
        <topology evidence="1">Multi-pass membrane protein</topology>
    </subcellularLocation>
</comment>
<keyword evidence="9" id="KW-0464">Manganese</keyword>
<evidence type="ECO:0000256" key="4">
    <source>
        <dbReference type="ARBA" id="ARBA00022475"/>
    </source>
</evidence>
<dbReference type="PIRSF" id="PIRSF005091">
    <property type="entry name" value="Mmb_sulf_HI1246"/>
    <property type="match status" value="1"/>
</dbReference>
<dbReference type="SUPFAM" id="SSF53649">
    <property type="entry name" value="Alkaline phosphatase-like"/>
    <property type="match status" value="1"/>
</dbReference>
<dbReference type="PANTHER" id="PTHR47371:SF3">
    <property type="entry name" value="PHOSPHOGLYCEROL TRANSFERASE I"/>
    <property type="match status" value="1"/>
</dbReference>
<dbReference type="GO" id="GO:0005886">
    <property type="term" value="C:plasma membrane"/>
    <property type="evidence" value="ECO:0007669"/>
    <property type="project" value="UniProtKB-SubCell"/>
</dbReference>
<keyword evidence="9" id="KW-0479">Metal-binding</keyword>
<protein>
    <submittedName>
        <fullName evidence="13">LTA synthase family protein</fullName>
    </submittedName>
</protein>
<feature type="active site" evidence="8">
    <location>
        <position position="303"/>
    </location>
</feature>
<evidence type="ECO:0000259" key="12">
    <source>
        <dbReference type="Pfam" id="PF00884"/>
    </source>
</evidence>
<feature type="binding site" evidence="10">
    <location>
        <position position="479"/>
    </location>
    <ligand>
        <name>Mn(2+)</name>
        <dbReference type="ChEBI" id="CHEBI:29035"/>
    </ligand>
</feature>
<gene>
    <name evidence="13" type="ORF">GOQ27_08650</name>
</gene>
<organism evidence="13 14">
    <name type="scientific">Anaeromonas frigoriresistens</name>
    <dbReference type="NCBI Taxonomy" id="2683708"/>
    <lineage>
        <taxon>Bacteria</taxon>
        <taxon>Bacillati</taxon>
        <taxon>Bacillota</taxon>
        <taxon>Tissierellia</taxon>
        <taxon>Tissierellales</taxon>
        <taxon>Thermohalobacteraceae</taxon>
        <taxon>Anaeromonas</taxon>
    </lineage>
</organism>
<feature type="transmembrane region" description="Helical" evidence="11">
    <location>
        <begin position="121"/>
        <end position="138"/>
    </location>
</feature>
<dbReference type="Gene3D" id="3.30.1120.170">
    <property type="match status" value="1"/>
</dbReference>
<reference evidence="13" key="1">
    <citation type="submission" date="2019-12" db="EMBL/GenBank/DDBJ databases">
        <title>Clostridiaceae gen. nov. sp. nov., isolated from sediment in Xinjiang, China.</title>
        <authorList>
            <person name="Zhang R."/>
        </authorList>
    </citation>
    <scope>NUCLEOTIDE SEQUENCE</scope>
    <source>
        <strain evidence="13">D2Q-11</strain>
    </source>
</reference>
<feature type="transmembrane region" description="Helical" evidence="11">
    <location>
        <begin position="42"/>
        <end position="63"/>
    </location>
</feature>
<dbReference type="InterPro" id="IPR017850">
    <property type="entry name" value="Alkaline_phosphatase_core_sf"/>
</dbReference>
<keyword evidence="4" id="KW-1003">Cell membrane</keyword>
<name>A0A942UV16_9FIRM</name>
<evidence type="ECO:0000256" key="1">
    <source>
        <dbReference type="ARBA" id="ARBA00004651"/>
    </source>
</evidence>
<feature type="binding site" evidence="10">
    <location>
        <position position="261"/>
    </location>
    <ligand>
        <name>Mn(2+)</name>
        <dbReference type="ChEBI" id="CHEBI:29035"/>
    </ligand>
</feature>
<feature type="binding site" evidence="10">
    <location>
        <position position="480"/>
    </location>
    <ligand>
        <name>Mn(2+)</name>
        <dbReference type="ChEBI" id="CHEBI:29035"/>
    </ligand>
</feature>
<keyword evidence="14" id="KW-1185">Reference proteome</keyword>
<sequence>MKLNLRGLVPNIKNNIILILLIVGGIFNDLALRAMTIGDVVYWKPIVTSIPMIIFASILALFLSYKNRNYIYITLSIYFGVLNGMNYMYYKHYNSFLSFSLLKQLSQVREMGDSVLKTLDPRVLIFAIPTVILIITIIRLNKANFFEKIESKRSKIEFVTPLVIGIAILYFVSTTLTGTDKSRIIKQWNRPYLVEQLGIYSYTTADFVKNLASNNHKISEEETEEVSVVLEDLVDGNLNTETVNEYSDIFKGRDIYVIHYESAQAFAMDQEFEDGPVTPFLNKMASEGLYFNNFYPQHSVGTSSDTEFTFNTSLLPINNGTVFMTHANREYVSLQKLLKQEGYYSMSMHGNNGDFWNRNMMHKTLGYDRFFSKNDYVIDEEIGLGLSDKSFFRQSIEKIKETKEQQNSPVISTLITLTNHYPFDDVDKYGEFNVGHLEGTDIGNYLKSFHYADEALQTFIEGMDQEGLLDNAIVVLYGDHHAKISKSDYEKVYNYDETTEDYYNEEDPQYTAINGVYKEQLKRTPFIIWSKDKKINETINTPMGMVDALPTLSNMLGILNPYQLGVDMMSVKENTVVFPDGDWLNSNHYYSASSSKLYSFNNDEVIEDPDLIATNHMIDEKIELSNNIIQNDLIRFFNGLLAQNKVLTPEQRSIMYTEPNI</sequence>
<evidence type="ECO:0000256" key="8">
    <source>
        <dbReference type="PIRSR" id="PIRSR005091-1"/>
    </source>
</evidence>
<dbReference type="Pfam" id="PF00884">
    <property type="entry name" value="Sulfatase"/>
    <property type="match status" value="1"/>
</dbReference>
<feature type="transmembrane region" description="Helical" evidence="11">
    <location>
        <begin position="70"/>
        <end position="90"/>
    </location>
</feature>
<dbReference type="EMBL" id="WSFT01000036">
    <property type="protein sequence ID" value="MBS4538530.1"/>
    <property type="molecule type" value="Genomic_DNA"/>
</dbReference>
<comment type="pathway">
    <text evidence="2">Cell wall biogenesis; lipoteichoic acid biosynthesis.</text>
</comment>
<dbReference type="GO" id="GO:0046872">
    <property type="term" value="F:metal ion binding"/>
    <property type="evidence" value="ECO:0007669"/>
    <property type="project" value="UniProtKB-KW"/>
</dbReference>
<evidence type="ECO:0000256" key="2">
    <source>
        <dbReference type="ARBA" id="ARBA00004936"/>
    </source>
</evidence>
<accession>A0A942UV16</accession>
<feature type="transmembrane region" description="Helical" evidence="11">
    <location>
        <begin position="158"/>
        <end position="176"/>
    </location>
</feature>
<dbReference type="InterPro" id="IPR050448">
    <property type="entry name" value="OpgB/LTA_synthase_biosynth"/>
</dbReference>
<dbReference type="InterPro" id="IPR012160">
    <property type="entry name" value="LtaS-like"/>
</dbReference>
<dbReference type="Proteomes" id="UP000724672">
    <property type="component" value="Unassembled WGS sequence"/>
</dbReference>
<keyword evidence="6 11" id="KW-1133">Transmembrane helix</keyword>
<proteinExistence type="inferred from homology"/>
<keyword evidence="5 11" id="KW-0812">Transmembrane</keyword>
<keyword evidence="7 11" id="KW-0472">Membrane</keyword>
<dbReference type="CDD" id="cd16015">
    <property type="entry name" value="LTA_synthase"/>
    <property type="match status" value="1"/>
</dbReference>
<evidence type="ECO:0000256" key="3">
    <source>
        <dbReference type="ARBA" id="ARBA00009983"/>
    </source>
</evidence>
<feature type="transmembrane region" description="Helical" evidence="11">
    <location>
        <begin position="12"/>
        <end position="30"/>
    </location>
</feature>
<dbReference type="RefSeq" id="WP_203366455.1">
    <property type="nucleotide sequence ID" value="NZ_WSFT01000036.1"/>
</dbReference>
<evidence type="ECO:0000256" key="10">
    <source>
        <dbReference type="PIRSR" id="PIRSR005091-3"/>
    </source>
</evidence>